<dbReference type="InterPro" id="IPR005543">
    <property type="entry name" value="PASTA_dom"/>
</dbReference>
<evidence type="ECO:0000256" key="3">
    <source>
        <dbReference type="ARBA" id="ARBA00022679"/>
    </source>
</evidence>
<evidence type="ECO:0000256" key="7">
    <source>
        <dbReference type="ARBA" id="ARBA00047899"/>
    </source>
</evidence>
<feature type="domain" description="PASTA" evidence="12">
    <location>
        <begin position="346"/>
        <end position="414"/>
    </location>
</feature>
<keyword evidence="10" id="KW-1133">Transmembrane helix</keyword>
<evidence type="ECO:0000256" key="9">
    <source>
        <dbReference type="PROSITE-ProRule" id="PRU10141"/>
    </source>
</evidence>
<dbReference type="EMBL" id="JACRSP010000004">
    <property type="protein sequence ID" value="MBC8536982.1"/>
    <property type="molecule type" value="Genomic_DNA"/>
</dbReference>
<dbReference type="EC" id="2.7.11.1" evidence="1"/>
<comment type="catalytic activity">
    <reaction evidence="7">
        <text>L-threonyl-[protein] + ATP = O-phospho-L-threonyl-[protein] + ADP + H(+)</text>
        <dbReference type="Rhea" id="RHEA:46608"/>
        <dbReference type="Rhea" id="RHEA-COMP:11060"/>
        <dbReference type="Rhea" id="RHEA-COMP:11605"/>
        <dbReference type="ChEBI" id="CHEBI:15378"/>
        <dbReference type="ChEBI" id="CHEBI:30013"/>
        <dbReference type="ChEBI" id="CHEBI:30616"/>
        <dbReference type="ChEBI" id="CHEBI:61977"/>
        <dbReference type="ChEBI" id="CHEBI:456216"/>
        <dbReference type="EC" id="2.7.11.1"/>
    </reaction>
</comment>
<dbReference type="PROSITE" id="PS00107">
    <property type="entry name" value="PROTEIN_KINASE_ATP"/>
    <property type="match status" value="1"/>
</dbReference>
<dbReference type="PROSITE" id="PS51178">
    <property type="entry name" value="PASTA"/>
    <property type="match status" value="3"/>
</dbReference>
<feature type="binding site" evidence="9">
    <location>
        <position position="42"/>
    </location>
    <ligand>
        <name>ATP</name>
        <dbReference type="ChEBI" id="CHEBI:30616"/>
    </ligand>
</feature>
<proteinExistence type="predicted"/>
<dbReference type="InterPro" id="IPR017441">
    <property type="entry name" value="Protein_kinase_ATP_BS"/>
</dbReference>
<dbReference type="RefSeq" id="WP_249301095.1">
    <property type="nucleotide sequence ID" value="NZ_JACRSP010000004.1"/>
</dbReference>
<dbReference type="Pfam" id="PF03793">
    <property type="entry name" value="PASTA"/>
    <property type="match status" value="3"/>
</dbReference>
<keyword evidence="10" id="KW-0812">Transmembrane</keyword>
<reference evidence="13" key="1">
    <citation type="submission" date="2020-08" db="EMBL/GenBank/DDBJ databases">
        <title>Genome public.</title>
        <authorList>
            <person name="Liu C."/>
            <person name="Sun Q."/>
        </authorList>
    </citation>
    <scope>NUCLEOTIDE SEQUENCE</scope>
    <source>
        <strain evidence="13">BX7</strain>
    </source>
</reference>
<evidence type="ECO:0000259" key="11">
    <source>
        <dbReference type="PROSITE" id="PS50011"/>
    </source>
</evidence>
<dbReference type="SUPFAM" id="SSF56112">
    <property type="entry name" value="Protein kinase-like (PK-like)"/>
    <property type="match status" value="1"/>
</dbReference>
<feature type="domain" description="Protein kinase" evidence="11">
    <location>
        <begin position="13"/>
        <end position="278"/>
    </location>
</feature>
<dbReference type="Proteomes" id="UP000620366">
    <property type="component" value="Unassembled WGS sequence"/>
</dbReference>
<dbReference type="PANTHER" id="PTHR43289:SF34">
    <property type="entry name" value="SERINE_THREONINE-PROTEIN KINASE YBDM-RELATED"/>
    <property type="match status" value="1"/>
</dbReference>
<keyword evidence="5 13" id="KW-0418">Kinase</keyword>
<dbReference type="CDD" id="cd14014">
    <property type="entry name" value="STKc_PknB_like"/>
    <property type="match status" value="1"/>
</dbReference>
<dbReference type="NCBIfam" id="NF033483">
    <property type="entry name" value="PknB_PASTA_kin"/>
    <property type="match status" value="1"/>
</dbReference>
<dbReference type="InterPro" id="IPR000719">
    <property type="entry name" value="Prot_kinase_dom"/>
</dbReference>
<gene>
    <name evidence="13" type="primary">pknB</name>
    <name evidence="13" type="ORF">H8695_09815</name>
</gene>
<feature type="transmembrane region" description="Helical" evidence="10">
    <location>
        <begin position="314"/>
        <end position="337"/>
    </location>
</feature>
<evidence type="ECO:0000256" key="5">
    <source>
        <dbReference type="ARBA" id="ARBA00022777"/>
    </source>
</evidence>
<dbReference type="InterPro" id="IPR011009">
    <property type="entry name" value="Kinase-like_dom_sf"/>
</dbReference>
<protein>
    <recommendedName>
        <fullName evidence="1">non-specific serine/threonine protein kinase</fullName>
        <ecNumber evidence="1">2.7.11.1</ecNumber>
    </recommendedName>
</protein>
<dbReference type="GO" id="GO:0004674">
    <property type="term" value="F:protein serine/threonine kinase activity"/>
    <property type="evidence" value="ECO:0007669"/>
    <property type="project" value="UniProtKB-KW"/>
</dbReference>
<comment type="catalytic activity">
    <reaction evidence="8">
        <text>L-seryl-[protein] + ATP = O-phospho-L-seryl-[protein] + ADP + H(+)</text>
        <dbReference type="Rhea" id="RHEA:17989"/>
        <dbReference type="Rhea" id="RHEA-COMP:9863"/>
        <dbReference type="Rhea" id="RHEA-COMP:11604"/>
        <dbReference type="ChEBI" id="CHEBI:15378"/>
        <dbReference type="ChEBI" id="CHEBI:29999"/>
        <dbReference type="ChEBI" id="CHEBI:30616"/>
        <dbReference type="ChEBI" id="CHEBI:83421"/>
        <dbReference type="ChEBI" id="CHEBI:456216"/>
        <dbReference type="EC" id="2.7.11.1"/>
    </reaction>
</comment>
<comment type="caution">
    <text evidence="13">The sequence shown here is derived from an EMBL/GenBank/DDBJ whole genome shotgun (WGS) entry which is preliminary data.</text>
</comment>
<dbReference type="FunFam" id="1.10.510.10:FF:000021">
    <property type="entry name" value="Serine/threonine protein kinase"/>
    <property type="match status" value="1"/>
</dbReference>
<organism evidence="13 14">
    <name type="scientific">Feifania hominis</name>
    <dbReference type="NCBI Taxonomy" id="2763660"/>
    <lineage>
        <taxon>Bacteria</taxon>
        <taxon>Bacillati</taxon>
        <taxon>Bacillota</taxon>
        <taxon>Clostridia</taxon>
        <taxon>Eubacteriales</taxon>
        <taxon>Feifaniaceae</taxon>
        <taxon>Feifania</taxon>
    </lineage>
</organism>
<keyword evidence="3" id="KW-0808">Transferase</keyword>
<dbReference type="GO" id="GO:0005524">
    <property type="term" value="F:ATP binding"/>
    <property type="evidence" value="ECO:0007669"/>
    <property type="project" value="UniProtKB-UniRule"/>
</dbReference>
<sequence length="624" mass="70202">MDRLIGKIINDRYRIQSIVGTGGMSVVFKAVDMLTNQTVAVKVLKQEFLEDSQFRRRFETESNVIAMMDHENIVRILDVGLNDDLYYIVMEYVDGITLKQYIERQGPLKWRETLYFVTQVLEALEHAHNKGIVHRDIKPQNIMLLDNGSIKVTDFGIARISSTNTNTMTDKAIGSVHYISPEQVSGEKTDYRSDIYSLGVMMYEMLTNSLPFDAENPVSVALMQLQSTPKRLTEIDPEIPEGLEDIVLKAMAKSPDRRYQSAGEMLEDIERFKSNPSIRFEYEYFSDDKPTKYMDAIKLVREEEEVTTGKNKKVFLSVATGIIACFLVVGVLAAFLWPMLFPGNTAPSDIEVPTLLGQDYEAVLSNPEYEGKFRIIKISEEYNEQYGAGQIFDQDPNPGMTVKVGADIRVSVSLGEKTVVVPPLAGRDYRQAEVSLGKLGIKYEIIEEYHDTVVQDYVIRTEPAENTVVDENTVVKVYRSLGPEIKMTKVPYVIDLLENEARRELEKAGLVVGTAESVPSDKAPGVVLSQSIEAETEVSEDTVVNLTVSDGSLYPQEREITITLPQMAEPFLVTVRQSNEIVYEQTHTSDQGSLRLVLRGSGEEMVEIYINGELSQSSYVNFSD</sequence>
<dbReference type="SMART" id="SM00220">
    <property type="entry name" value="S_TKc"/>
    <property type="match status" value="1"/>
</dbReference>
<dbReference type="PROSITE" id="PS50011">
    <property type="entry name" value="PROTEIN_KINASE_DOM"/>
    <property type="match status" value="1"/>
</dbReference>
<name>A0A926DFN5_9FIRM</name>
<dbReference type="PROSITE" id="PS00108">
    <property type="entry name" value="PROTEIN_KINASE_ST"/>
    <property type="match status" value="1"/>
</dbReference>
<keyword evidence="14" id="KW-1185">Reference proteome</keyword>
<evidence type="ECO:0000313" key="13">
    <source>
        <dbReference type="EMBL" id="MBC8536982.1"/>
    </source>
</evidence>
<dbReference type="Gene3D" id="3.30.200.20">
    <property type="entry name" value="Phosphorylase Kinase, domain 1"/>
    <property type="match status" value="1"/>
</dbReference>
<keyword evidence="6 9" id="KW-0067">ATP-binding</keyword>
<dbReference type="Gene3D" id="3.30.10.20">
    <property type="match status" value="3"/>
</dbReference>
<evidence type="ECO:0000256" key="10">
    <source>
        <dbReference type="SAM" id="Phobius"/>
    </source>
</evidence>
<dbReference type="CDD" id="cd06577">
    <property type="entry name" value="PASTA_pknB"/>
    <property type="match status" value="3"/>
</dbReference>
<dbReference type="Pfam" id="PF00069">
    <property type="entry name" value="Pkinase"/>
    <property type="match status" value="1"/>
</dbReference>
<evidence type="ECO:0000313" key="14">
    <source>
        <dbReference type="Proteomes" id="UP000620366"/>
    </source>
</evidence>
<feature type="domain" description="PASTA" evidence="12">
    <location>
        <begin position="415"/>
        <end position="481"/>
    </location>
</feature>
<dbReference type="AlphaFoldDB" id="A0A926DFN5"/>
<keyword evidence="2" id="KW-0723">Serine/threonine-protein kinase</keyword>
<keyword evidence="4 9" id="KW-0547">Nucleotide-binding</keyword>
<accession>A0A926DFN5</accession>
<evidence type="ECO:0000256" key="8">
    <source>
        <dbReference type="ARBA" id="ARBA00048679"/>
    </source>
</evidence>
<keyword evidence="10" id="KW-0472">Membrane</keyword>
<evidence type="ECO:0000256" key="2">
    <source>
        <dbReference type="ARBA" id="ARBA00022527"/>
    </source>
</evidence>
<evidence type="ECO:0000256" key="1">
    <source>
        <dbReference type="ARBA" id="ARBA00012513"/>
    </source>
</evidence>
<dbReference type="InterPro" id="IPR008271">
    <property type="entry name" value="Ser/Thr_kinase_AS"/>
</dbReference>
<evidence type="ECO:0000256" key="6">
    <source>
        <dbReference type="ARBA" id="ARBA00022840"/>
    </source>
</evidence>
<dbReference type="PANTHER" id="PTHR43289">
    <property type="entry name" value="MITOGEN-ACTIVATED PROTEIN KINASE KINASE KINASE 20-RELATED"/>
    <property type="match status" value="1"/>
</dbReference>
<dbReference type="Gene3D" id="1.10.510.10">
    <property type="entry name" value="Transferase(Phosphotransferase) domain 1"/>
    <property type="match status" value="1"/>
</dbReference>
<feature type="domain" description="PASTA" evidence="12">
    <location>
        <begin position="482"/>
        <end position="550"/>
    </location>
</feature>
<evidence type="ECO:0000259" key="12">
    <source>
        <dbReference type="PROSITE" id="PS51178"/>
    </source>
</evidence>
<evidence type="ECO:0000256" key="4">
    <source>
        <dbReference type="ARBA" id="ARBA00022741"/>
    </source>
</evidence>
<dbReference type="SMART" id="SM00740">
    <property type="entry name" value="PASTA"/>
    <property type="match status" value="3"/>
</dbReference>